<evidence type="ECO:0000313" key="2">
    <source>
        <dbReference type="EMBL" id="KAK7939490.1"/>
    </source>
</evidence>
<evidence type="ECO:0000313" key="3">
    <source>
        <dbReference type="Proteomes" id="UP001460270"/>
    </source>
</evidence>
<organism evidence="2 3">
    <name type="scientific">Mugilogobius chulae</name>
    <name type="common">yellowstripe goby</name>
    <dbReference type="NCBI Taxonomy" id="88201"/>
    <lineage>
        <taxon>Eukaryota</taxon>
        <taxon>Metazoa</taxon>
        <taxon>Chordata</taxon>
        <taxon>Craniata</taxon>
        <taxon>Vertebrata</taxon>
        <taxon>Euteleostomi</taxon>
        <taxon>Actinopterygii</taxon>
        <taxon>Neopterygii</taxon>
        <taxon>Teleostei</taxon>
        <taxon>Neoteleostei</taxon>
        <taxon>Acanthomorphata</taxon>
        <taxon>Gobiaria</taxon>
        <taxon>Gobiiformes</taxon>
        <taxon>Gobioidei</taxon>
        <taxon>Gobiidae</taxon>
        <taxon>Gobionellinae</taxon>
        <taxon>Mugilogobius</taxon>
    </lineage>
</organism>
<reference evidence="3" key="1">
    <citation type="submission" date="2024-04" db="EMBL/GenBank/DDBJ databases">
        <title>Salinicola lusitanus LLJ914,a marine bacterium isolated from the Okinawa Trough.</title>
        <authorList>
            <person name="Li J."/>
        </authorList>
    </citation>
    <scope>NUCLEOTIDE SEQUENCE [LARGE SCALE GENOMIC DNA]</scope>
</reference>
<protein>
    <submittedName>
        <fullName evidence="2">Uncharacterized protein</fullName>
    </submittedName>
</protein>
<dbReference type="Proteomes" id="UP001460270">
    <property type="component" value="Unassembled WGS sequence"/>
</dbReference>
<proteinExistence type="predicted"/>
<gene>
    <name evidence="2" type="ORF">WMY93_002816</name>
</gene>
<dbReference type="PANTHER" id="PTHR21549:SF1">
    <property type="entry name" value="COILED-COIL DOMAIN-CONTAINING PROTEIN 148"/>
    <property type="match status" value="1"/>
</dbReference>
<keyword evidence="1" id="KW-0175">Coiled coil</keyword>
<dbReference type="InterPro" id="IPR039902">
    <property type="entry name" value="CCDC148/CCDC112"/>
</dbReference>
<name>A0AAW0PVP3_9GOBI</name>
<dbReference type="AlphaFoldDB" id="A0AAW0PVP3"/>
<dbReference type="PANTHER" id="PTHR21549">
    <property type="entry name" value="MUTATED IN BLADDER CANCER 1"/>
    <property type="match status" value="1"/>
</dbReference>
<dbReference type="EMBL" id="JBBPFD010000002">
    <property type="protein sequence ID" value="KAK7939490.1"/>
    <property type="molecule type" value="Genomic_DNA"/>
</dbReference>
<comment type="caution">
    <text evidence="2">The sequence shown here is derived from an EMBL/GenBank/DDBJ whole genome shotgun (WGS) entry which is preliminary data.</text>
</comment>
<sequence length="385" mass="44886">MNERDPRTFITKHNADDVERLTMRMKNGFSSSLMYRPAEYEKLRAIMEAKRQESNLIGQKVQRSLCAAKVTKEKSILRQHRQVWSSECPRLQKAEKKIQDNIQDFLQQIRPNDKTDTAIFSLQEYELCLEREREAFRRATVDPVLQLRDDLRFRLSEVLNRPLGSDVSDWKEVKQQINFVKEQQASITGKLQDEYGEIEAEITALGLEDMLSGHLDVRTMEEVPWVLMDADCPYDELKSSLIEAFQSLSERYRGRLERIQEKLQQTDRFCGWSEEDHLQFTSIESQYNQDVPNSRSLCMDMLQRVFPDRTRHELLSTLNQATTQISRYNDPLSTPQDLCYVTQCAPLASHRHDDPTTTTTTTTASLHHFFFFSDCISSAVRALIL</sequence>
<keyword evidence="3" id="KW-1185">Reference proteome</keyword>
<evidence type="ECO:0000256" key="1">
    <source>
        <dbReference type="ARBA" id="ARBA00023054"/>
    </source>
</evidence>
<accession>A0AAW0PVP3</accession>